<sequence length="92" mass="10870">MSKRERIEDNENGQVKKFFATNTQYNLNPQSNKKFENQMDICYDSNPEDNEMSDINNTTTKVVLVKESHSSEILNMDFYPNLHRHITNKIGW</sequence>
<proteinExistence type="predicted"/>
<dbReference type="AlphaFoldDB" id="A0A1Y1XQA0"/>
<evidence type="ECO:0000313" key="1">
    <source>
        <dbReference type="EMBL" id="ORX87494.1"/>
    </source>
</evidence>
<dbReference type="OrthoDB" id="10499200at2759"/>
<dbReference type="Proteomes" id="UP000193944">
    <property type="component" value="Unassembled WGS sequence"/>
</dbReference>
<protein>
    <submittedName>
        <fullName evidence="1">Uncharacterized protein</fullName>
    </submittedName>
</protein>
<keyword evidence="2" id="KW-1185">Reference proteome</keyword>
<organism evidence="1 2">
    <name type="scientific">Anaeromyces robustus</name>
    <dbReference type="NCBI Taxonomy" id="1754192"/>
    <lineage>
        <taxon>Eukaryota</taxon>
        <taxon>Fungi</taxon>
        <taxon>Fungi incertae sedis</taxon>
        <taxon>Chytridiomycota</taxon>
        <taxon>Chytridiomycota incertae sedis</taxon>
        <taxon>Neocallimastigomycetes</taxon>
        <taxon>Neocallimastigales</taxon>
        <taxon>Neocallimastigaceae</taxon>
        <taxon>Anaeromyces</taxon>
    </lineage>
</organism>
<evidence type="ECO:0000313" key="2">
    <source>
        <dbReference type="Proteomes" id="UP000193944"/>
    </source>
</evidence>
<reference evidence="1 2" key="2">
    <citation type="submission" date="2016-08" db="EMBL/GenBank/DDBJ databases">
        <title>Pervasive Adenine N6-methylation of Active Genes in Fungi.</title>
        <authorList>
            <consortium name="DOE Joint Genome Institute"/>
            <person name="Mondo S.J."/>
            <person name="Dannebaum R.O."/>
            <person name="Kuo R.C."/>
            <person name="Labutti K."/>
            <person name="Haridas S."/>
            <person name="Kuo A."/>
            <person name="Salamov A."/>
            <person name="Ahrendt S.R."/>
            <person name="Lipzen A."/>
            <person name="Sullivan W."/>
            <person name="Andreopoulos W.B."/>
            <person name="Clum A."/>
            <person name="Lindquist E."/>
            <person name="Daum C."/>
            <person name="Ramamoorthy G.K."/>
            <person name="Gryganskyi A."/>
            <person name="Culley D."/>
            <person name="Magnuson J.K."/>
            <person name="James T.Y."/>
            <person name="O'Malley M.A."/>
            <person name="Stajich J.E."/>
            <person name="Spatafora J.W."/>
            <person name="Visel A."/>
            <person name="Grigoriev I.V."/>
        </authorList>
    </citation>
    <scope>NUCLEOTIDE SEQUENCE [LARGE SCALE GENOMIC DNA]</scope>
    <source>
        <strain evidence="1 2">S4</strain>
    </source>
</reference>
<comment type="caution">
    <text evidence="1">The sequence shown here is derived from an EMBL/GenBank/DDBJ whole genome shotgun (WGS) entry which is preliminary data.</text>
</comment>
<reference evidence="1 2" key="1">
    <citation type="submission" date="2016-08" db="EMBL/GenBank/DDBJ databases">
        <title>A Parts List for Fungal Cellulosomes Revealed by Comparative Genomics.</title>
        <authorList>
            <consortium name="DOE Joint Genome Institute"/>
            <person name="Haitjema C.H."/>
            <person name="Gilmore S.P."/>
            <person name="Henske J.K."/>
            <person name="Solomon K.V."/>
            <person name="De Groot R."/>
            <person name="Kuo A."/>
            <person name="Mondo S.J."/>
            <person name="Salamov A.A."/>
            <person name="Labutti K."/>
            <person name="Zhao Z."/>
            <person name="Chiniquy J."/>
            <person name="Barry K."/>
            <person name="Brewer H.M."/>
            <person name="Purvine S.O."/>
            <person name="Wright A.T."/>
            <person name="Boxma B."/>
            <person name="Van Alen T."/>
            <person name="Hackstein J.H."/>
            <person name="Baker S.E."/>
            <person name="Grigoriev I.V."/>
            <person name="O'Malley M.A."/>
        </authorList>
    </citation>
    <scope>NUCLEOTIDE SEQUENCE [LARGE SCALE GENOMIC DNA]</scope>
    <source>
        <strain evidence="1 2">S4</strain>
    </source>
</reference>
<accession>A0A1Y1XQA0</accession>
<dbReference type="EMBL" id="MCFG01000008">
    <property type="protein sequence ID" value="ORX87494.1"/>
    <property type="molecule type" value="Genomic_DNA"/>
</dbReference>
<name>A0A1Y1XQA0_9FUNG</name>
<gene>
    <name evidence="1" type="ORF">BCR32DRAFT_289316</name>
</gene>